<sequence length="197" mass="21773">MGKVFKAFANVTGSKNLTPEVKRMLDDLAKTQVLVGIPEGGGNERGAEITNAQLLYVHTHGARKKEMREEMNPQIESGEQTYSQAYQLYIQTHGSPLWQSPPRPVLEPAIEKNKEVIGKQLQKVATTVLDGQDPDQELQKAGMLGQNIARAWFTDPANGWPANAESTIEAKGSDRPLIDQGEMRKAITYVVDKGEMQ</sequence>
<proteinExistence type="predicted"/>
<gene>
    <name evidence="1" type="ORF">G9U52_27360</name>
</gene>
<keyword evidence="2" id="KW-1185">Reference proteome</keyword>
<name>A0ABX0JAV4_9BACL</name>
<reference evidence="1" key="1">
    <citation type="submission" date="2020-03" db="EMBL/GenBank/DDBJ databases">
        <title>Draft sequencing of Paenibacilllus sp. S3N08.</title>
        <authorList>
            <person name="Kim D.-U."/>
        </authorList>
    </citation>
    <scope>NUCLEOTIDE SEQUENCE</scope>
    <source>
        <strain evidence="1">S3N08</strain>
    </source>
</reference>
<dbReference type="EMBL" id="JAAOIW010000012">
    <property type="protein sequence ID" value="NHN33539.1"/>
    <property type="molecule type" value="Genomic_DNA"/>
</dbReference>
<protein>
    <submittedName>
        <fullName evidence="1">Uncharacterized protein</fullName>
    </submittedName>
</protein>
<evidence type="ECO:0000313" key="2">
    <source>
        <dbReference type="Proteomes" id="UP001165962"/>
    </source>
</evidence>
<organism evidence="1 2">
    <name type="scientific">Paenibacillus agricola</name>
    <dbReference type="NCBI Taxonomy" id="2716264"/>
    <lineage>
        <taxon>Bacteria</taxon>
        <taxon>Bacillati</taxon>
        <taxon>Bacillota</taxon>
        <taxon>Bacilli</taxon>
        <taxon>Bacillales</taxon>
        <taxon>Paenibacillaceae</taxon>
        <taxon>Paenibacillus</taxon>
    </lineage>
</organism>
<dbReference type="Proteomes" id="UP001165962">
    <property type="component" value="Unassembled WGS sequence"/>
</dbReference>
<comment type="caution">
    <text evidence="1">The sequence shown here is derived from an EMBL/GenBank/DDBJ whole genome shotgun (WGS) entry which is preliminary data.</text>
</comment>
<evidence type="ECO:0000313" key="1">
    <source>
        <dbReference type="EMBL" id="NHN33539.1"/>
    </source>
</evidence>
<accession>A0ABX0JAV4</accession>